<dbReference type="CDD" id="cd13653">
    <property type="entry name" value="PBP2_phosphate_like_1"/>
    <property type="match status" value="1"/>
</dbReference>
<accession>A0ABP9ZZI4</accession>
<dbReference type="InterPro" id="IPR006665">
    <property type="entry name" value="OmpA-like"/>
</dbReference>
<evidence type="ECO:0000313" key="5">
    <source>
        <dbReference type="Proteomes" id="UP001481413"/>
    </source>
</evidence>
<organism evidence="4 5">
    <name type="scientific">Thalassolituus maritimus</name>
    <dbReference type="NCBI Taxonomy" id="484498"/>
    <lineage>
        <taxon>Bacteria</taxon>
        <taxon>Pseudomonadati</taxon>
        <taxon>Pseudomonadota</taxon>
        <taxon>Gammaproteobacteria</taxon>
        <taxon>Oceanospirillales</taxon>
        <taxon>Oceanospirillaceae</taxon>
        <taxon>Thalassolituus</taxon>
    </lineage>
</organism>
<dbReference type="SUPFAM" id="SSF53850">
    <property type="entry name" value="Periplasmic binding protein-like II"/>
    <property type="match status" value="1"/>
</dbReference>
<feature type="domain" description="OmpA-like" evidence="3">
    <location>
        <begin position="335"/>
        <end position="450"/>
    </location>
</feature>
<keyword evidence="2" id="KW-0472">Membrane</keyword>
<dbReference type="Pfam" id="PF12849">
    <property type="entry name" value="PBP_like_2"/>
    <property type="match status" value="1"/>
</dbReference>
<dbReference type="SUPFAM" id="SSF103088">
    <property type="entry name" value="OmpA-like"/>
    <property type="match status" value="1"/>
</dbReference>
<sequence length="456" mass="49035">MRSLILLVLSLIPLAFSSGVSALDRSLFSDIPSGRYQHLFRIDGSNTIGAEMAPALAEAWLTRHGASQLNRVPLAENEVRITGYLDSIGSHVIVDIAAHGSGTGFSALAKGLTDIAAASRPVKPKEASQITRADLTTSDSEHIVGIDGLAIIVDPTNPVNALSVESLRAIFSGQITNWSELGGADVPVSIFARDGKSGTWDSFKHMVLGKTPLADGALRFESNNALSDRVSGVRGAIGFVGLPAVRQSKLIAVSAGDVAALAPDRLTVATEDYALSRRLYMYTAGVPENRYVKDFLAFVASEGQEQVAETGFISQDVAAVRPDNVASLPDTIRSRLDGAYRLSVNFRFNESSARLDNKAQRDVDRLLTYLKKHPDAEVMLFGYASESDDLNRAQLLSKHRAMAVSRALKQADFYANEVDGFGAEAPLARIEGNDGRQKNSRVEVWLRAPQAIAEAL</sequence>
<dbReference type="Proteomes" id="UP001481413">
    <property type="component" value="Unassembled WGS sequence"/>
</dbReference>
<dbReference type="InterPro" id="IPR036737">
    <property type="entry name" value="OmpA-like_sf"/>
</dbReference>
<gene>
    <name evidence="4" type="ORF">NBRC116585_16760</name>
</gene>
<dbReference type="Gene3D" id="3.40.190.10">
    <property type="entry name" value="Periplasmic binding protein-like II"/>
    <property type="match status" value="2"/>
</dbReference>
<dbReference type="Pfam" id="PF00691">
    <property type="entry name" value="OmpA"/>
    <property type="match status" value="1"/>
</dbReference>
<dbReference type="CDD" id="cd07185">
    <property type="entry name" value="OmpA_C-like"/>
    <property type="match status" value="1"/>
</dbReference>
<evidence type="ECO:0000256" key="1">
    <source>
        <dbReference type="ARBA" id="ARBA00022729"/>
    </source>
</evidence>
<dbReference type="PANTHER" id="PTHR30570">
    <property type="entry name" value="PERIPLASMIC PHOSPHATE BINDING COMPONENT OF PHOSPHATE ABC TRANSPORTER"/>
    <property type="match status" value="1"/>
</dbReference>
<name>A0ABP9ZZI4_9GAMM</name>
<reference evidence="4 5" key="1">
    <citation type="submission" date="2024-04" db="EMBL/GenBank/DDBJ databases">
        <title>Draft genome sequence of Thalassolituus maritimus NBRC 116585.</title>
        <authorList>
            <person name="Miyakawa T."/>
            <person name="Kusuya Y."/>
            <person name="Miura T."/>
        </authorList>
    </citation>
    <scope>NUCLEOTIDE SEQUENCE [LARGE SCALE GENOMIC DNA]</scope>
    <source>
        <strain evidence="4 5">5NW40-0001</strain>
    </source>
</reference>
<evidence type="ECO:0000256" key="2">
    <source>
        <dbReference type="PROSITE-ProRule" id="PRU00473"/>
    </source>
</evidence>
<dbReference type="PROSITE" id="PS51123">
    <property type="entry name" value="OMPA_2"/>
    <property type="match status" value="1"/>
</dbReference>
<keyword evidence="5" id="KW-1185">Reference proteome</keyword>
<dbReference type="PANTHER" id="PTHR30570:SF1">
    <property type="entry name" value="PHOSPHATE-BINDING PROTEIN PSTS"/>
    <property type="match status" value="1"/>
</dbReference>
<dbReference type="RefSeq" id="WP_353294559.1">
    <property type="nucleotide sequence ID" value="NZ_BAABWH010000004.1"/>
</dbReference>
<protein>
    <submittedName>
        <fullName evidence="4">Phosphate ABC transporter substrate-binding/OmpA family protein</fullName>
    </submittedName>
</protein>
<comment type="caution">
    <text evidence="4">The sequence shown here is derived from an EMBL/GenBank/DDBJ whole genome shotgun (WGS) entry which is preliminary data.</text>
</comment>
<evidence type="ECO:0000259" key="3">
    <source>
        <dbReference type="PROSITE" id="PS51123"/>
    </source>
</evidence>
<evidence type="ECO:0000313" key="4">
    <source>
        <dbReference type="EMBL" id="GAA6145558.1"/>
    </source>
</evidence>
<dbReference type="EMBL" id="BAABWH010000004">
    <property type="protein sequence ID" value="GAA6145558.1"/>
    <property type="molecule type" value="Genomic_DNA"/>
</dbReference>
<keyword evidence="1" id="KW-0732">Signal</keyword>
<dbReference type="InterPro" id="IPR024370">
    <property type="entry name" value="PBP_domain"/>
</dbReference>
<dbReference type="InterPro" id="IPR050811">
    <property type="entry name" value="Phosphate_ABC_transporter"/>
</dbReference>
<proteinExistence type="predicted"/>
<dbReference type="Gene3D" id="3.30.1330.60">
    <property type="entry name" value="OmpA-like domain"/>
    <property type="match status" value="1"/>
</dbReference>